<dbReference type="HOGENOM" id="CLU_2528297_0_0_1"/>
<dbReference type="Proteomes" id="UP000054018">
    <property type="component" value="Unassembled WGS sequence"/>
</dbReference>
<proteinExistence type="predicted"/>
<dbReference type="AlphaFoldDB" id="A0A0D0AFL2"/>
<name>A0A0D0AFL2_9AGAM</name>
<evidence type="ECO:0000313" key="2">
    <source>
        <dbReference type="Proteomes" id="UP000054018"/>
    </source>
</evidence>
<dbReference type="OrthoDB" id="422728at2759"/>
<accession>A0A0D0AFL2</accession>
<protein>
    <submittedName>
        <fullName evidence="1">Uncharacterized protein</fullName>
    </submittedName>
</protein>
<reference evidence="1 2" key="1">
    <citation type="submission" date="2014-04" db="EMBL/GenBank/DDBJ databases">
        <authorList>
            <consortium name="DOE Joint Genome Institute"/>
            <person name="Kuo A."/>
            <person name="Kohler A."/>
            <person name="Costa M.D."/>
            <person name="Nagy L.G."/>
            <person name="Floudas D."/>
            <person name="Copeland A."/>
            <person name="Barry K.W."/>
            <person name="Cichocki N."/>
            <person name="Veneault-Fourrey C."/>
            <person name="LaButti K."/>
            <person name="Lindquist E.A."/>
            <person name="Lipzen A."/>
            <person name="Lundell T."/>
            <person name="Morin E."/>
            <person name="Murat C."/>
            <person name="Sun H."/>
            <person name="Tunlid A."/>
            <person name="Henrissat B."/>
            <person name="Grigoriev I.V."/>
            <person name="Hibbett D.S."/>
            <person name="Martin F."/>
            <person name="Nordberg H.P."/>
            <person name="Cantor M.N."/>
            <person name="Hua S.X."/>
        </authorList>
    </citation>
    <scope>NUCLEOTIDE SEQUENCE [LARGE SCALE GENOMIC DNA]</scope>
    <source>
        <strain evidence="1 2">441</strain>
    </source>
</reference>
<gene>
    <name evidence="1" type="ORF">PISMIDRAFT_125761</name>
</gene>
<evidence type="ECO:0000313" key="1">
    <source>
        <dbReference type="EMBL" id="KIK30918.1"/>
    </source>
</evidence>
<keyword evidence="2" id="KW-1185">Reference proteome</keyword>
<reference evidence="2" key="2">
    <citation type="submission" date="2015-01" db="EMBL/GenBank/DDBJ databases">
        <title>Evolutionary Origins and Diversification of the Mycorrhizal Mutualists.</title>
        <authorList>
            <consortium name="DOE Joint Genome Institute"/>
            <consortium name="Mycorrhizal Genomics Consortium"/>
            <person name="Kohler A."/>
            <person name="Kuo A."/>
            <person name="Nagy L.G."/>
            <person name="Floudas D."/>
            <person name="Copeland A."/>
            <person name="Barry K.W."/>
            <person name="Cichocki N."/>
            <person name="Veneault-Fourrey C."/>
            <person name="LaButti K."/>
            <person name="Lindquist E.A."/>
            <person name="Lipzen A."/>
            <person name="Lundell T."/>
            <person name="Morin E."/>
            <person name="Murat C."/>
            <person name="Riley R."/>
            <person name="Ohm R."/>
            <person name="Sun H."/>
            <person name="Tunlid A."/>
            <person name="Henrissat B."/>
            <person name="Grigoriev I.V."/>
            <person name="Hibbett D.S."/>
            <person name="Martin F."/>
        </authorList>
    </citation>
    <scope>NUCLEOTIDE SEQUENCE [LARGE SCALE GENOMIC DNA]</scope>
    <source>
        <strain evidence="2">441</strain>
    </source>
</reference>
<dbReference type="EMBL" id="KN833685">
    <property type="protein sequence ID" value="KIK30918.1"/>
    <property type="molecule type" value="Genomic_DNA"/>
</dbReference>
<organism evidence="1 2">
    <name type="scientific">Pisolithus microcarpus 441</name>
    <dbReference type="NCBI Taxonomy" id="765257"/>
    <lineage>
        <taxon>Eukaryota</taxon>
        <taxon>Fungi</taxon>
        <taxon>Dikarya</taxon>
        <taxon>Basidiomycota</taxon>
        <taxon>Agaricomycotina</taxon>
        <taxon>Agaricomycetes</taxon>
        <taxon>Agaricomycetidae</taxon>
        <taxon>Boletales</taxon>
        <taxon>Sclerodermatineae</taxon>
        <taxon>Pisolithaceae</taxon>
        <taxon>Pisolithus</taxon>
    </lineage>
</organism>
<sequence>MSWEAKAWRRTLSLKAAFGPPRDAWVATGAAFEAIGVSVTGSRLSTKPLVGQQQAAHSRSFLIWTCTAIAAKDLRGSTRQVLIS</sequence>